<evidence type="ECO:0000313" key="2">
    <source>
        <dbReference type="EMBL" id="CAB9524537.1"/>
    </source>
</evidence>
<accession>A0A9N8ENV8</accession>
<feature type="region of interest" description="Disordered" evidence="1">
    <location>
        <begin position="26"/>
        <end position="58"/>
    </location>
</feature>
<protein>
    <submittedName>
        <fullName evidence="2">Uncharacterized protein</fullName>
    </submittedName>
</protein>
<keyword evidence="3" id="KW-1185">Reference proteome</keyword>
<organism evidence="2 3">
    <name type="scientific">Seminavis robusta</name>
    <dbReference type="NCBI Taxonomy" id="568900"/>
    <lineage>
        <taxon>Eukaryota</taxon>
        <taxon>Sar</taxon>
        <taxon>Stramenopiles</taxon>
        <taxon>Ochrophyta</taxon>
        <taxon>Bacillariophyta</taxon>
        <taxon>Bacillariophyceae</taxon>
        <taxon>Bacillariophycidae</taxon>
        <taxon>Naviculales</taxon>
        <taxon>Naviculaceae</taxon>
        <taxon>Seminavis</taxon>
    </lineage>
</organism>
<dbReference type="EMBL" id="CAICTM010001547">
    <property type="protein sequence ID" value="CAB9524537.1"/>
    <property type="molecule type" value="Genomic_DNA"/>
</dbReference>
<name>A0A9N8ENV8_9STRA</name>
<reference evidence="2" key="1">
    <citation type="submission" date="2020-06" db="EMBL/GenBank/DDBJ databases">
        <authorList>
            <consortium name="Plant Systems Biology data submission"/>
        </authorList>
    </citation>
    <scope>NUCLEOTIDE SEQUENCE</scope>
    <source>
        <strain evidence="2">D6</strain>
    </source>
</reference>
<evidence type="ECO:0000256" key="1">
    <source>
        <dbReference type="SAM" id="MobiDB-lite"/>
    </source>
</evidence>
<sequence length="529" mass="60520">MIPKQIEAPRLVRDDFHDEALIDLTDNKVDQQQQQSLPAVEDNGETNRTPNNDGDSASCTWYVRNTKAQTNPGDMGKLIIAESRVGLGFVQALQAATQTKQKKTNDITGKRRERKSVIPQDTWTQVQQKLQDQGIQLVSREKGGVGEGRTKATLTYYGTSAVFYNHQVKTKIRMRIRYYLSYIRKEDGSIVDVQREGATKNKGFLELKVKSPRAFEENSVDKYRVLVPDSLIAQLVNLESTEPNFLQSLEVIKEAIKDEDTADQADVIDTMFAVMGKLAKRKPSFIRPSLVVSYERSAFKFIEQDYPIPVFTKPNKKRNLSEVRSSKRRATKLPKLSSILHWNKKRTSNDKMESSSTHAASESSTDGHEEEYKALKKEGLMFRPTKEAADNNINHELHDIEYQFTVDRNVRAHYPLLPIAGADRMPIAEHFDVSNQTELMKYPSDSRVVEFKEPLAVATLPKKDRSCTHEILIQVLVQRMQSEIQFGDYDDNVGKYGNFRRRLMEEHHTNRIKNEMIQIDFSGKAKYGL</sequence>
<feature type="region of interest" description="Disordered" evidence="1">
    <location>
        <begin position="344"/>
        <end position="371"/>
    </location>
</feature>
<feature type="compositionally biased region" description="Polar residues" evidence="1">
    <location>
        <begin position="46"/>
        <end position="58"/>
    </location>
</feature>
<comment type="caution">
    <text evidence="2">The sequence shown here is derived from an EMBL/GenBank/DDBJ whole genome shotgun (WGS) entry which is preliminary data.</text>
</comment>
<proteinExistence type="predicted"/>
<evidence type="ECO:0000313" key="3">
    <source>
        <dbReference type="Proteomes" id="UP001153069"/>
    </source>
</evidence>
<feature type="compositionally biased region" description="Low complexity" evidence="1">
    <location>
        <begin position="354"/>
        <end position="364"/>
    </location>
</feature>
<dbReference type="AlphaFoldDB" id="A0A9N8ENV8"/>
<dbReference type="Proteomes" id="UP001153069">
    <property type="component" value="Unassembled WGS sequence"/>
</dbReference>
<gene>
    <name evidence="2" type="ORF">SEMRO_1549_G281650.1</name>
</gene>